<organism evidence="2 3">
    <name type="scientific">Actinopolymorpha pittospori</name>
    <dbReference type="NCBI Taxonomy" id="648752"/>
    <lineage>
        <taxon>Bacteria</taxon>
        <taxon>Bacillati</taxon>
        <taxon>Actinomycetota</taxon>
        <taxon>Actinomycetes</taxon>
        <taxon>Propionibacteriales</taxon>
        <taxon>Actinopolymorphaceae</taxon>
        <taxon>Actinopolymorpha</taxon>
    </lineage>
</organism>
<proteinExistence type="predicted"/>
<dbReference type="Pfam" id="PF01636">
    <property type="entry name" value="APH"/>
    <property type="match status" value="1"/>
</dbReference>
<sequence length="313" mass="33934">MSLGGDSRREMLAAIGDRYQIPVEDMAAAPAPGAANHVYFLGDHLVLRIPRGGGARFAELAKEATIIPAARKAGVRTPAVVTYDDSCTVVSVPYLVVERVRGRDLGALGIEPAEAADAYREVGVSLARLHRLSRHGIGSLSGVGVMPDEDPRPAVVALAEAGYVDVGAARWLVGWFERLAVWRPEDAPQVIVHGDASPTNIVVEGAGPRRAALVDWGDAAWADPAVDFAKLPLRALPFALDGYLTDVAPRSRPEVEHSWAARALWYHLSWALHRIPHEPRTDERVWTAPPASRLLELLRFFAGSPPEPWRSLS</sequence>
<dbReference type="InterPro" id="IPR051678">
    <property type="entry name" value="AGP_Transferase"/>
</dbReference>
<keyword evidence="2" id="KW-0418">Kinase</keyword>
<dbReference type="SUPFAM" id="SSF56112">
    <property type="entry name" value="Protein kinase-like (PK-like)"/>
    <property type="match status" value="1"/>
</dbReference>
<reference evidence="2" key="1">
    <citation type="submission" date="2020-10" db="EMBL/GenBank/DDBJ databases">
        <title>Sequencing the genomes of 1000 actinobacteria strains.</title>
        <authorList>
            <person name="Klenk H.-P."/>
        </authorList>
    </citation>
    <scope>NUCLEOTIDE SEQUENCE</scope>
    <source>
        <strain evidence="2">DSM 45354</strain>
    </source>
</reference>
<comment type="caution">
    <text evidence="2">The sequence shown here is derived from an EMBL/GenBank/DDBJ whole genome shotgun (WGS) entry which is preliminary data.</text>
</comment>
<dbReference type="Gene3D" id="3.90.1200.10">
    <property type="match status" value="1"/>
</dbReference>
<dbReference type="PANTHER" id="PTHR21310:SF15">
    <property type="entry name" value="AMINOGLYCOSIDE PHOSPHOTRANSFERASE DOMAIN-CONTAINING PROTEIN"/>
    <property type="match status" value="1"/>
</dbReference>
<evidence type="ECO:0000313" key="3">
    <source>
        <dbReference type="Proteomes" id="UP000638648"/>
    </source>
</evidence>
<evidence type="ECO:0000259" key="1">
    <source>
        <dbReference type="Pfam" id="PF01636"/>
    </source>
</evidence>
<feature type="domain" description="Aminoglycoside phosphotransferase" evidence="1">
    <location>
        <begin position="31"/>
        <end position="232"/>
    </location>
</feature>
<dbReference type="GO" id="GO:0016301">
    <property type="term" value="F:kinase activity"/>
    <property type="evidence" value="ECO:0007669"/>
    <property type="project" value="UniProtKB-KW"/>
</dbReference>
<keyword evidence="3" id="KW-1185">Reference proteome</keyword>
<dbReference type="PANTHER" id="PTHR21310">
    <property type="entry name" value="AMINOGLYCOSIDE PHOSPHOTRANSFERASE-RELATED-RELATED"/>
    <property type="match status" value="1"/>
</dbReference>
<accession>A0A927RBH1</accession>
<dbReference type="EMBL" id="JADBEM010000001">
    <property type="protein sequence ID" value="MBE1608764.1"/>
    <property type="molecule type" value="Genomic_DNA"/>
</dbReference>
<gene>
    <name evidence="2" type="ORF">HEB94_005612</name>
</gene>
<protein>
    <submittedName>
        <fullName evidence="2">Aminoglycoside phosphotransferase (APT) family kinase protein</fullName>
    </submittedName>
</protein>
<name>A0A927RBH1_9ACTN</name>
<dbReference type="InterPro" id="IPR002575">
    <property type="entry name" value="Aminoglycoside_PTrfase"/>
</dbReference>
<dbReference type="Proteomes" id="UP000638648">
    <property type="component" value="Unassembled WGS sequence"/>
</dbReference>
<dbReference type="AlphaFoldDB" id="A0A927RBH1"/>
<dbReference type="RefSeq" id="WP_192752481.1">
    <property type="nucleotide sequence ID" value="NZ_BAABJL010000172.1"/>
</dbReference>
<evidence type="ECO:0000313" key="2">
    <source>
        <dbReference type="EMBL" id="MBE1608764.1"/>
    </source>
</evidence>
<dbReference type="InterPro" id="IPR011009">
    <property type="entry name" value="Kinase-like_dom_sf"/>
</dbReference>
<keyword evidence="2" id="KW-0808">Transferase</keyword>